<proteinExistence type="predicted"/>
<organism evidence="2 3">
    <name type="scientific">Rhynchosporium secalis</name>
    <name type="common">Barley scald fungus</name>
    <dbReference type="NCBI Taxonomy" id="38038"/>
    <lineage>
        <taxon>Eukaryota</taxon>
        <taxon>Fungi</taxon>
        <taxon>Dikarya</taxon>
        <taxon>Ascomycota</taxon>
        <taxon>Pezizomycotina</taxon>
        <taxon>Leotiomycetes</taxon>
        <taxon>Helotiales</taxon>
        <taxon>Ploettnerulaceae</taxon>
        <taxon>Rhynchosporium</taxon>
    </lineage>
</organism>
<dbReference type="EMBL" id="FJVC01000228">
    <property type="protein sequence ID" value="CZT45864.1"/>
    <property type="molecule type" value="Genomic_DNA"/>
</dbReference>
<feature type="region of interest" description="Disordered" evidence="1">
    <location>
        <begin position="347"/>
        <end position="403"/>
    </location>
</feature>
<protein>
    <submittedName>
        <fullName evidence="2">Uncharacterized protein</fullName>
    </submittedName>
</protein>
<feature type="region of interest" description="Disordered" evidence="1">
    <location>
        <begin position="1"/>
        <end position="32"/>
    </location>
</feature>
<dbReference type="Proteomes" id="UP000177625">
    <property type="component" value="Unassembled WGS sequence"/>
</dbReference>
<gene>
    <name evidence="2" type="ORF">RSE6_06220</name>
</gene>
<reference evidence="3" key="1">
    <citation type="submission" date="2016-03" db="EMBL/GenBank/DDBJ databases">
        <authorList>
            <person name="Guldener U."/>
        </authorList>
    </citation>
    <scope>NUCLEOTIDE SEQUENCE [LARGE SCALE GENOMIC DNA]</scope>
</reference>
<feature type="compositionally biased region" description="Basic residues" evidence="1">
    <location>
        <begin position="113"/>
        <end position="124"/>
    </location>
</feature>
<evidence type="ECO:0000313" key="2">
    <source>
        <dbReference type="EMBL" id="CZT45864.1"/>
    </source>
</evidence>
<feature type="region of interest" description="Disordered" evidence="1">
    <location>
        <begin position="302"/>
        <end position="330"/>
    </location>
</feature>
<keyword evidence="3" id="KW-1185">Reference proteome</keyword>
<feature type="region of interest" description="Disordered" evidence="1">
    <location>
        <begin position="152"/>
        <end position="207"/>
    </location>
</feature>
<feature type="compositionally biased region" description="Polar residues" evidence="1">
    <location>
        <begin position="15"/>
        <end position="27"/>
    </location>
</feature>
<feature type="region of interest" description="Disordered" evidence="1">
    <location>
        <begin position="101"/>
        <end position="136"/>
    </location>
</feature>
<evidence type="ECO:0000313" key="3">
    <source>
        <dbReference type="Proteomes" id="UP000177625"/>
    </source>
</evidence>
<dbReference type="AlphaFoldDB" id="A0A1E1M9X4"/>
<sequence length="1004" mass="110018">MQQREVVGNEGSLHKISSGTSLPSFTPINPPREPAQFVLPRTTLYARGLDDDALYSEIPEIPYRTPAGMRKKRTVSQANKGRAISIAQVWEYRDEGDVASQNQGADFEASFPKRNKSAISKRSKSALGQQHPTQSQYTQDGKIFGLMHGTVDQEEEQGSQLTPPPKFSKRHSKKTVQQPRNTNSTLGPFRNPVITKPSVSREADLDKDRTLTKPVTIHQGWTSTQDAVKTHPGYLSKTTLDKLAAFRYKSSTHVQADRPSAIGGTLQPREVVEPIEAVEEVDPASSSDYGFLQGVDSSFGDLDCADHSPTHPDVSAEHQLDQSQRAEWGPDPLQEGDVFFSDVIWDAPAGGPGANEGHSSQDHIPAPKITSMSGSKFRNDADLNSVGGAPPPLPIMPGQNRPPYRPDPVKTQILYDSDHLSSLAVRAVAEGMHGEVPASQPHEDYSAGCLHQPDFFSLTEYGPVAGESVELQKSTTNFTHHQGNLPNHLPDILACGTIDYTPRGQLEGGKLSARKPPSRHVFDVQVERSNFGETETAPRDIPNGFELLEFDDEGIDDADLLAIASDEAIPETQPLASGTLTVRPGLESAEEACPSSICATQPTLPVATDSQLLQDRESGSPERLSHDEYPLEDGLEEGDMLSLPAHPQGVTETFQAPPSLQYSFGNGPMSGEVYARSLQFSSPPKSRLSSVLPAKAVEAPLADGHSPSRAQPIGNLGSHLAEEEDGSFISSNDCVKTSENVALSDPALDREKTRLNEITKCVINLGPQKQRKRISYPKIYTATQASTSEEIVVDDSHEYEPLQPFARPDFPFLVLDRCPIPGVTAQTFLRVCFRVGEMFREGAKCNALKQDAIIELFARVTFSSREPGTTQQHFQFADLWHDRPPFPHGILTNYKTSGLAESESRAFIGAEQHVMARCIGRLRKDTRNATGKFIDIINIRHTDWLVLSTAPIILKLWLGSGIALCILILRHCTISILKSLNREEVKWTKRIVSAGLVKSENVDH</sequence>
<feature type="compositionally biased region" description="Basic and acidic residues" evidence="1">
    <location>
        <begin position="304"/>
        <end position="320"/>
    </location>
</feature>
<feature type="compositionally biased region" description="Polar residues" evidence="1">
    <location>
        <begin position="126"/>
        <end position="136"/>
    </location>
</feature>
<evidence type="ECO:0000256" key="1">
    <source>
        <dbReference type="SAM" id="MobiDB-lite"/>
    </source>
</evidence>
<feature type="compositionally biased region" description="Polar residues" evidence="1">
    <location>
        <begin position="175"/>
        <end position="186"/>
    </location>
</feature>
<name>A0A1E1M9X4_RHYSE</name>
<accession>A0A1E1M9X4</accession>